<dbReference type="RefSeq" id="WP_394007100.1">
    <property type="nucleotide sequence ID" value="NZ_JBAFUR010000001.1"/>
</dbReference>
<gene>
    <name evidence="1" type="ORF">V5F30_00040</name>
</gene>
<sequence>MNVVTKLPCKAKKVHHGPAAKSRLMVLQEEWEALLARDRDIQQRREPLEDRLFDLRTPRLSDPDWLYRASDAALRLTCGVPREREIGDDPAWYHGGYADDLRCTPQITPAAQKRAFEIIGAWERYRGEELGIKRAIGLDLLDAEDARLGQEMVAKRREIMAEKAATVDEVLFKARVTLYSSGEETPDGLCTDIPENVSDVDLALSIVRDLLLMEGGQ</sequence>
<evidence type="ECO:0000313" key="2">
    <source>
        <dbReference type="Proteomes" id="UP001604043"/>
    </source>
</evidence>
<keyword evidence="2" id="KW-1185">Reference proteome</keyword>
<reference evidence="1 2" key="1">
    <citation type="submission" date="2024-02" db="EMBL/GenBank/DDBJ databases">
        <title>Expansion and revision of Xanthobacter and proposal of Roseixanthobacter gen. nov.</title>
        <authorList>
            <person name="Soltysiak M.P.M."/>
            <person name="Jalihal A."/>
            <person name="Ory A."/>
            <person name="Chrisophersen C."/>
            <person name="Lee A.D."/>
            <person name="Boulton J."/>
            <person name="Springer M."/>
        </authorList>
    </citation>
    <scope>NUCLEOTIDE SEQUENCE [LARGE SCALE GENOMIC DNA]</scope>
    <source>
        <strain evidence="1 2">CB5</strain>
    </source>
</reference>
<proteinExistence type="predicted"/>
<organism evidence="1 2">
    <name type="scientific">Xanthobacter aminoxidans</name>
    <dbReference type="NCBI Taxonomy" id="186280"/>
    <lineage>
        <taxon>Bacteria</taxon>
        <taxon>Pseudomonadati</taxon>
        <taxon>Pseudomonadota</taxon>
        <taxon>Alphaproteobacteria</taxon>
        <taxon>Hyphomicrobiales</taxon>
        <taxon>Xanthobacteraceae</taxon>
        <taxon>Xanthobacter</taxon>
    </lineage>
</organism>
<protein>
    <submittedName>
        <fullName evidence="1">Uncharacterized protein</fullName>
    </submittedName>
</protein>
<dbReference type="EMBL" id="JBAFUR010000001">
    <property type="protein sequence ID" value="MFG1250572.1"/>
    <property type="molecule type" value="Genomic_DNA"/>
</dbReference>
<evidence type="ECO:0000313" key="1">
    <source>
        <dbReference type="EMBL" id="MFG1250572.1"/>
    </source>
</evidence>
<name>A0ABW6Z9W0_9HYPH</name>
<comment type="caution">
    <text evidence="1">The sequence shown here is derived from an EMBL/GenBank/DDBJ whole genome shotgun (WGS) entry which is preliminary data.</text>
</comment>
<dbReference type="Proteomes" id="UP001604043">
    <property type="component" value="Unassembled WGS sequence"/>
</dbReference>
<accession>A0ABW6Z9W0</accession>